<dbReference type="EMBL" id="CDHN01000001">
    <property type="protein sequence ID" value="CEJ81227.1"/>
    <property type="molecule type" value="Genomic_DNA"/>
</dbReference>
<dbReference type="InterPro" id="IPR056632">
    <property type="entry name" value="DUF7730"/>
</dbReference>
<reference evidence="2 3" key="1">
    <citation type="journal article" date="2015" name="Genome Announc.">
        <title>Draft Genome Sequence and Gene Annotation of the Entomopathogenic Fungus Verticillium hemipterigenum.</title>
        <authorList>
            <person name="Horn F."/>
            <person name="Habel A."/>
            <person name="Scharf D.H."/>
            <person name="Dworschak J."/>
            <person name="Brakhage A.A."/>
            <person name="Guthke R."/>
            <person name="Hertweck C."/>
            <person name="Linde J."/>
        </authorList>
    </citation>
    <scope>NUCLEOTIDE SEQUENCE [LARGE SCALE GENOMIC DNA]</scope>
</reference>
<dbReference type="InterPro" id="IPR038883">
    <property type="entry name" value="AN11006-like"/>
</dbReference>
<dbReference type="AlphaFoldDB" id="A0A0A1T4K9"/>
<dbReference type="Proteomes" id="UP000039046">
    <property type="component" value="Unassembled WGS sequence"/>
</dbReference>
<dbReference type="OrthoDB" id="2951834at2759"/>
<dbReference type="PANTHER" id="PTHR42085">
    <property type="entry name" value="F-BOX DOMAIN-CONTAINING PROTEIN"/>
    <property type="match status" value="1"/>
</dbReference>
<evidence type="ECO:0000313" key="2">
    <source>
        <dbReference type="EMBL" id="CEJ81227.1"/>
    </source>
</evidence>
<gene>
    <name evidence="2" type="ORF">VHEMI01369</name>
</gene>
<evidence type="ECO:0000313" key="3">
    <source>
        <dbReference type="Proteomes" id="UP000039046"/>
    </source>
</evidence>
<protein>
    <recommendedName>
        <fullName evidence="1">DUF7730 domain-containing protein</fullName>
    </recommendedName>
</protein>
<dbReference type="HOGENOM" id="CLU_075891_1_0_1"/>
<feature type="domain" description="DUF7730" evidence="1">
    <location>
        <begin position="2"/>
        <end position="123"/>
    </location>
</feature>
<keyword evidence="3" id="KW-1185">Reference proteome</keyword>
<accession>A0A0A1T4K9</accession>
<evidence type="ECO:0000259" key="1">
    <source>
        <dbReference type="Pfam" id="PF24864"/>
    </source>
</evidence>
<organism evidence="2 3">
    <name type="scientific">[Torrubiella] hemipterigena</name>
    <dbReference type="NCBI Taxonomy" id="1531966"/>
    <lineage>
        <taxon>Eukaryota</taxon>
        <taxon>Fungi</taxon>
        <taxon>Dikarya</taxon>
        <taxon>Ascomycota</taxon>
        <taxon>Pezizomycotina</taxon>
        <taxon>Sordariomycetes</taxon>
        <taxon>Hypocreomycetidae</taxon>
        <taxon>Hypocreales</taxon>
        <taxon>Clavicipitaceae</taxon>
        <taxon>Clavicipitaceae incertae sedis</taxon>
        <taxon>'Torrubiella' clade</taxon>
    </lineage>
</organism>
<name>A0A0A1T4K9_9HYPO</name>
<dbReference type="PANTHER" id="PTHR42085:SF4">
    <property type="entry name" value="F-BOX DOMAIN-CONTAINING PROTEIN"/>
    <property type="match status" value="1"/>
</dbReference>
<dbReference type="Pfam" id="PF24864">
    <property type="entry name" value="DUF7730"/>
    <property type="match status" value="1"/>
</dbReference>
<sequence length="232" mass="26333">MSTLLNLPLELRLDIYALLLILPPISKEDDFHFRNCTRAQQMPPTPPSSPPNQYQLNGFAVPQSYNGPPRVHAAVLGVCRQVHREALPILYAQNTFVAHPSLLSSFPRLRSWYPPVRESSMHKHIRRWYLQVRLDCDVPFTATKASLAFDGAAALEIDLVQSVFLGVGYSNLRVLEQIRGVKRVKVGGSTTGFEKYIGWLEDKMVQDEDEEDDGEPFQPEEDDLVMRLSIFP</sequence>
<proteinExistence type="predicted"/>